<dbReference type="EMBL" id="JAVREI010000018">
    <property type="protein sequence ID" value="MDT0278014.1"/>
    <property type="molecule type" value="Genomic_DNA"/>
</dbReference>
<evidence type="ECO:0000313" key="4">
    <source>
        <dbReference type="Proteomes" id="UP001183222"/>
    </source>
</evidence>
<dbReference type="SUPFAM" id="SSF51735">
    <property type="entry name" value="NAD(P)-binding Rossmann-fold domains"/>
    <property type="match status" value="1"/>
</dbReference>
<evidence type="ECO:0000313" key="3">
    <source>
        <dbReference type="EMBL" id="MDT0278014.1"/>
    </source>
</evidence>
<comment type="caution">
    <text evidence="3">The sequence shown here is derived from an EMBL/GenBank/DDBJ whole genome shotgun (WGS) entry which is preliminary data.</text>
</comment>
<comment type="similarity">
    <text evidence="1">Belongs to the short-chain dehydrogenases/reductases (SDR) family.</text>
</comment>
<evidence type="ECO:0000256" key="1">
    <source>
        <dbReference type="ARBA" id="ARBA00006484"/>
    </source>
</evidence>
<reference evidence="4" key="1">
    <citation type="submission" date="2023-07" db="EMBL/GenBank/DDBJ databases">
        <title>30 novel species of actinomycetes from the DSMZ collection.</title>
        <authorList>
            <person name="Nouioui I."/>
        </authorList>
    </citation>
    <scope>NUCLEOTIDE SEQUENCE [LARGE SCALE GENOMIC DNA]</scope>
    <source>
        <strain evidence="4">DSM 46792</strain>
    </source>
</reference>
<accession>A0ABU2KCT7</accession>
<keyword evidence="2" id="KW-0560">Oxidoreductase</keyword>
<dbReference type="PANTHER" id="PTHR44196:SF1">
    <property type="entry name" value="DEHYDROGENASE_REDUCTASE SDR FAMILY MEMBER 7B"/>
    <property type="match status" value="1"/>
</dbReference>
<dbReference type="PANTHER" id="PTHR44196">
    <property type="entry name" value="DEHYDROGENASE/REDUCTASE SDR FAMILY MEMBER 7B"/>
    <property type="match status" value="1"/>
</dbReference>
<dbReference type="InterPro" id="IPR002347">
    <property type="entry name" value="SDR_fam"/>
</dbReference>
<keyword evidence="4" id="KW-1185">Reference proteome</keyword>
<dbReference type="RefSeq" id="WP_311346814.1">
    <property type="nucleotide sequence ID" value="NZ_JAVREI010000018.1"/>
</dbReference>
<gene>
    <name evidence="3" type="ORF">RM425_19110</name>
</gene>
<sequence length="141" mass="14873">MRHVQLDQEVLVVVGAASGIGRTIALAAGAKVVAAARGEEGLRSLADEAGPGEVDVHVADVDDAQQLRDLAAFGSERFGCIDTWAHVAGVVSQKVMDVLAPATAFRLQRSHDPEAPTGRINLYGAVEGDDRVRGVVTRLHR</sequence>
<proteinExistence type="inferred from homology"/>
<dbReference type="InterPro" id="IPR036291">
    <property type="entry name" value="NAD(P)-bd_dom_sf"/>
</dbReference>
<name>A0ABU2KCT7_9ACTN</name>
<protein>
    <submittedName>
        <fullName evidence="3">SDR family NAD(P)-dependent oxidoreductase</fullName>
    </submittedName>
</protein>
<evidence type="ECO:0000256" key="2">
    <source>
        <dbReference type="ARBA" id="ARBA00023002"/>
    </source>
</evidence>
<dbReference type="Pfam" id="PF00106">
    <property type="entry name" value="adh_short"/>
    <property type="match status" value="1"/>
</dbReference>
<organism evidence="3 4">
    <name type="scientific">Blastococcus goldschmidtiae</name>
    <dbReference type="NCBI Taxonomy" id="3075546"/>
    <lineage>
        <taxon>Bacteria</taxon>
        <taxon>Bacillati</taxon>
        <taxon>Actinomycetota</taxon>
        <taxon>Actinomycetes</taxon>
        <taxon>Geodermatophilales</taxon>
        <taxon>Geodermatophilaceae</taxon>
        <taxon>Blastococcus</taxon>
    </lineage>
</organism>
<dbReference type="Proteomes" id="UP001183222">
    <property type="component" value="Unassembled WGS sequence"/>
</dbReference>
<dbReference type="Gene3D" id="3.40.50.720">
    <property type="entry name" value="NAD(P)-binding Rossmann-like Domain"/>
    <property type="match status" value="1"/>
</dbReference>